<reference evidence="1 2" key="1">
    <citation type="submission" date="2017-08" db="EMBL/GenBank/DDBJ databases">
        <authorList>
            <person name="de Groot N.N."/>
        </authorList>
    </citation>
    <scope>NUCLEOTIDE SEQUENCE [LARGE SCALE GENOMIC DNA]</scope>
    <source>
        <strain evidence="1 2">USBA 855</strain>
    </source>
</reference>
<evidence type="ECO:0000313" key="1">
    <source>
        <dbReference type="EMBL" id="SOC53084.1"/>
    </source>
</evidence>
<name>A0A285VG61_9GAMM</name>
<proteinExistence type="predicted"/>
<dbReference type="EMBL" id="OBQJ01000002">
    <property type="protein sequence ID" value="SOC53084.1"/>
    <property type="molecule type" value="Genomic_DNA"/>
</dbReference>
<accession>A0A285VG61</accession>
<sequence length="91" mass="10592">MEHENAVSASFIWLFRIHGPNIFEAMKQTKTLKVRVKDRHAAQLGRMARSVNFVWNYVNELSSRSIREHGVFLSAYDTRKRLGMRGVRCSP</sequence>
<protein>
    <recommendedName>
        <fullName evidence="3">Transposase</fullName>
    </recommendedName>
</protein>
<organism evidence="1 2">
    <name type="scientific">Chromohalobacter canadensis</name>
    <dbReference type="NCBI Taxonomy" id="141389"/>
    <lineage>
        <taxon>Bacteria</taxon>
        <taxon>Pseudomonadati</taxon>
        <taxon>Pseudomonadota</taxon>
        <taxon>Gammaproteobacteria</taxon>
        <taxon>Oceanospirillales</taxon>
        <taxon>Halomonadaceae</taxon>
        <taxon>Chromohalobacter</taxon>
    </lineage>
</organism>
<evidence type="ECO:0000313" key="2">
    <source>
        <dbReference type="Proteomes" id="UP000219023"/>
    </source>
</evidence>
<dbReference type="Proteomes" id="UP000219023">
    <property type="component" value="Unassembled WGS sequence"/>
</dbReference>
<evidence type="ECO:0008006" key="3">
    <source>
        <dbReference type="Google" id="ProtNLM"/>
    </source>
</evidence>
<dbReference type="AlphaFoldDB" id="A0A285VG61"/>
<gene>
    <name evidence="1" type="ORF">SAMN05421509_102123</name>
</gene>